<evidence type="ECO:0000259" key="6">
    <source>
        <dbReference type="PROSITE" id="PS51186"/>
    </source>
</evidence>
<reference evidence="7" key="1">
    <citation type="submission" date="2020-08" db="EMBL/GenBank/DDBJ databases">
        <title>Genome public.</title>
        <authorList>
            <person name="Liu C."/>
            <person name="Sun Q."/>
        </authorList>
    </citation>
    <scope>NUCLEOTIDE SEQUENCE</scope>
    <source>
        <strain evidence="7">BX7</strain>
    </source>
</reference>
<dbReference type="PANTHER" id="PTHR43420:SF44">
    <property type="entry name" value="ACETYLTRANSFERASE YPEA"/>
    <property type="match status" value="1"/>
</dbReference>
<dbReference type="NCBIfam" id="TIGR01575">
    <property type="entry name" value="rimI"/>
    <property type="match status" value="1"/>
</dbReference>
<comment type="function">
    <text evidence="5">Acetylates the N-terminal alanine of ribosomal protein bS18.</text>
</comment>
<keyword evidence="7" id="KW-0687">Ribonucleoprotein</keyword>
<organism evidence="7 8">
    <name type="scientific">Feifania hominis</name>
    <dbReference type="NCBI Taxonomy" id="2763660"/>
    <lineage>
        <taxon>Bacteria</taxon>
        <taxon>Bacillati</taxon>
        <taxon>Bacillota</taxon>
        <taxon>Clostridia</taxon>
        <taxon>Eubacteriales</taxon>
        <taxon>Feifaniaceae</taxon>
        <taxon>Feifania</taxon>
    </lineage>
</organism>
<evidence type="ECO:0000256" key="1">
    <source>
        <dbReference type="ARBA" id="ARBA00005395"/>
    </source>
</evidence>
<proteinExistence type="inferred from homology"/>
<gene>
    <name evidence="7" type="primary">rimI</name>
    <name evidence="7" type="ORF">H8695_07230</name>
</gene>
<evidence type="ECO:0000256" key="3">
    <source>
        <dbReference type="ARBA" id="ARBA00022679"/>
    </source>
</evidence>
<evidence type="ECO:0000313" key="8">
    <source>
        <dbReference type="Proteomes" id="UP000620366"/>
    </source>
</evidence>
<evidence type="ECO:0000256" key="2">
    <source>
        <dbReference type="ARBA" id="ARBA00022490"/>
    </source>
</evidence>
<comment type="catalytic activity">
    <reaction evidence="5">
        <text>N-terminal L-alanyl-[ribosomal protein bS18] + acetyl-CoA = N-terminal N(alpha)-acetyl-L-alanyl-[ribosomal protein bS18] + CoA + H(+)</text>
        <dbReference type="Rhea" id="RHEA:43756"/>
        <dbReference type="Rhea" id="RHEA-COMP:10676"/>
        <dbReference type="Rhea" id="RHEA-COMP:10677"/>
        <dbReference type="ChEBI" id="CHEBI:15378"/>
        <dbReference type="ChEBI" id="CHEBI:57287"/>
        <dbReference type="ChEBI" id="CHEBI:57288"/>
        <dbReference type="ChEBI" id="CHEBI:64718"/>
        <dbReference type="ChEBI" id="CHEBI:83683"/>
        <dbReference type="EC" id="2.3.1.266"/>
    </reaction>
</comment>
<dbReference type="GO" id="GO:0005737">
    <property type="term" value="C:cytoplasm"/>
    <property type="evidence" value="ECO:0007669"/>
    <property type="project" value="UniProtKB-SubCell"/>
</dbReference>
<evidence type="ECO:0000313" key="7">
    <source>
        <dbReference type="EMBL" id="MBC8536476.1"/>
    </source>
</evidence>
<comment type="caution">
    <text evidence="7">The sequence shown here is derived from an EMBL/GenBank/DDBJ whole genome shotgun (WGS) entry which is preliminary data.</text>
</comment>
<dbReference type="EC" id="2.3.1.266" evidence="5"/>
<dbReference type="PANTHER" id="PTHR43420">
    <property type="entry name" value="ACETYLTRANSFERASE"/>
    <property type="match status" value="1"/>
</dbReference>
<dbReference type="InterPro" id="IPR000182">
    <property type="entry name" value="GNAT_dom"/>
</dbReference>
<dbReference type="PROSITE" id="PS51186">
    <property type="entry name" value="GNAT"/>
    <property type="match status" value="1"/>
</dbReference>
<dbReference type="AlphaFoldDB" id="A0A926DE11"/>
<dbReference type="InterPro" id="IPR016181">
    <property type="entry name" value="Acyl_CoA_acyltransferase"/>
</dbReference>
<name>A0A926DE11_9FIRM</name>
<protein>
    <recommendedName>
        <fullName evidence="5">[Ribosomal protein bS18]-alanine N-acetyltransferase</fullName>
        <ecNumber evidence="5">2.3.1.266</ecNumber>
    </recommendedName>
</protein>
<keyword evidence="4" id="KW-0012">Acyltransferase</keyword>
<dbReference type="Gene3D" id="3.40.630.30">
    <property type="match status" value="1"/>
</dbReference>
<dbReference type="Pfam" id="PF00583">
    <property type="entry name" value="Acetyltransf_1"/>
    <property type="match status" value="1"/>
</dbReference>
<dbReference type="GO" id="GO:0008999">
    <property type="term" value="F:protein-N-terminal-alanine acetyltransferase activity"/>
    <property type="evidence" value="ECO:0007669"/>
    <property type="project" value="UniProtKB-EC"/>
</dbReference>
<keyword evidence="7" id="KW-0689">Ribosomal protein</keyword>
<comment type="subcellular location">
    <subcellularLocation>
        <location evidence="5">Cytoplasm</location>
    </subcellularLocation>
</comment>
<comment type="similarity">
    <text evidence="1 5">Belongs to the acetyltransferase family. RimI subfamily.</text>
</comment>
<keyword evidence="8" id="KW-1185">Reference proteome</keyword>
<keyword evidence="2 5" id="KW-0963">Cytoplasm</keyword>
<dbReference type="CDD" id="cd04301">
    <property type="entry name" value="NAT_SF"/>
    <property type="match status" value="1"/>
</dbReference>
<evidence type="ECO:0000256" key="4">
    <source>
        <dbReference type="ARBA" id="ARBA00023315"/>
    </source>
</evidence>
<dbReference type="SUPFAM" id="SSF55729">
    <property type="entry name" value="Acyl-CoA N-acyltransferases (Nat)"/>
    <property type="match status" value="1"/>
</dbReference>
<accession>A0A926DE11</accession>
<dbReference type="EMBL" id="JACRSP010000003">
    <property type="protein sequence ID" value="MBC8536476.1"/>
    <property type="molecule type" value="Genomic_DNA"/>
</dbReference>
<keyword evidence="3" id="KW-0808">Transferase</keyword>
<dbReference type="InterPro" id="IPR050680">
    <property type="entry name" value="YpeA/RimI_acetyltransf"/>
</dbReference>
<dbReference type="GO" id="GO:0005840">
    <property type="term" value="C:ribosome"/>
    <property type="evidence" value="ECO:0007669"/>
    <property type="project" value="UniProtKB-KW"/>
</dbReference>
<evidence type="ECO:0000256" key="5">
    <source>
        <dbReference type="RuleBase" id="RU363094"/>
    </source>
</evidence>
<sequence length="133" mass="14511">MEQLCFPADGWSRQQFYDELTNPLAVWLVALDGDTPVGYAGGLAVCDTGEVTDIGVPPAHRGRGIGRALLGALLYELRARGCAAVHLEVRESNAPARALYRSLGFREVGRRPRYYRAPVEDAILLTLEEGVTP</sequence>
<dbReference type="InterPro" id="IPR006464">
    <property type="entry name" value="AcTrfase_RimI/Ard1"/>
</dbReference>
<dbReference type="Proteomes" id="UP000620366">
    <property type="component" value="Unassembled WGS sequence"/>
</dbReference>
<feature type="domain" description="N-acetyltransferase" evidence="6">
    <location>
        <begin position="1"/>
        <end position="126"/>
    </location>
</feature>